<sequence length="183" mass="20320">MALSWSPVSREHVERKFRLETPAENTSMEMLPLTTGRFKKQLKGVGKGTCSETPLYFEHVLKPQGVATAHYLHYGSILKTPNNISLLLCYKISEGMERNPSSKELTTLPAQGSEFTNALKAGLNDALQLDALRDFGATQPSSWFARDLNEKQELKLCGGNLGTAKMQKYKPQGLFQVKGYAPL</sequence>
<reference evidence="2" key="1">
    <citation type="journal article" date="2013" name="Nat. Genet.">
        <title>The duck genome and transcriptome provide insight into an avian influenza virus reservoir species.</title>
        <authorList>
            <person name="Huang Y."/>
            <person name="Li Y."/>
            <person name="Burt D.W."/>
            <person name="Chen H."/>
            <person name="Zhang Y."/>
            <person name="Qian W."/>
            <person name="Kim H."/>
            <person name="Gan S."/>
            <person name="Zhao Y."/>
            <person name="Li J."/>
            <person name="Yi K."/>
            <person name="Feng H."/>
            <person name="Zhu P."/>
            <person name="Li B."/>
            <person name="Liu Q."/>
            <person name="Fairley S."/>
            <person name="Magor K.E."/>
            <person name="Du Z."/>
            <person name="Hu X."/>
            <person name="Goodman L."/>
            <person name="Tafer H."/>
            <person name="Vignal A."/>
            <person name="Lee T."/>
            <person name="Kim K.W."/>
            <person name="Sheng Z."/>
            <person name="An Y."/>
            <person name="Searle S."/>
            <person name="Herrero J."/>
            <person name="Groenen M.A."/>
            <person name="Crooijmans R.P."/>
            <person name="Faraut T."/>
            <person name="Cai Q."/>
            <person name="Webster R.G."/>
            <person name="Aldridge J.R."/>
            <person name="Warren W.C."/>
            <person name="Bartschat S."/>
            <person name="Kehr S."/>
            <person name="Marz M."/>
            <person name="Stadler P.F."/>
            <person name="Smith J."/>
            <person name="Kraus R.H."/>
            <person name="Zhao Y."/>
            <person name="Ren L."/>
            <person name="Fei J."/>
            <person name="Morisson M."/>
            <person name="Kaiser P."/>
            <person name="Griffin D.K."/>
            <person name="Rao M."/>
            <person name="Pitel F."/>
            <person name="Wang J."/>
            <person name="Li N."/>
        </authorList>
    </citation>
    <scope>NUCLEOTIDE SEQUENCE [LARGE SCALE GENOMIC DNA]</scope>
</reference>
<accession>R0JRH3</accession>
<keyword evidence="2" id="KW-1185">Reference proteome</keyword>
<dbReference type="Proteomes" id="UP000296049">
    <property type="component" value="Unassembled WGS sequence"/>
</dbReference>
<evidence type="ECO:0000313" key="2">
    <source>
        <dbReference type="Proteomes" id="UP000296049"/>
    </source>
</evidence>
<dbReference type="AlphaFoldDB" id="R0JRH3"/>
<name>R0JRH3_ANAPL</name>
<gene>
    <name evidence="1" type="ORF">Anapl_17306</name>
</gene>
<evidence type="ECO:0000313" key="1">
    <source>
        <dbReference type="EMBL" id="EOA99995.1"/>
    </source>
</evidence>
<protein>
    <submittedName>
        <fullName evidence="1">Uncharacterized protein</fullName>
    </submittedName>
</protein>
<organism evidence="1 2">
    <name type="scientific">Anas platyrhynchos</name>
    <name type="common">Mallard</name>
    <name type="synonym">Anas boschas</name>
    <dbReference type="NCBI Taxonomy" id="8839"/>
    <lineage>
        <taxon>Eukaryota</taxon>
        <taxon>Metazoa</taxon>
        <taxon>Chordata</taxon>
        <taxon>Craniata</taxon>
        <taxon>Vertebrata</taxon>
        <taxon>Euteleostomi</taxon>
        <taxon>Archelosauria</taxon>
        <taxon>Archosauria</taxon>
        <taxon>Dinosauria</taxon>
        <taxon>Saurischia</taxon>
        <taxon>Theropoda</taxon>
        <taxon>Coelurosauria</taxon>
        <taxon>Aves</taxon>
        <taxon>Neognathae</taxon>
        <taxon>Galloanserae</taxon>
        <taxon>Anseriformes</taxon>
        <taxon>Anatidae</taxon>
        <taxon>Anatinae</taxon>
        <taxon>Anas</taxon>
    </lineage>
</organism>
<proteinExistence type="predicted"/>
<dbReference type="EMBL" id="KB743251">
    <property type="protein sequence ID" value="EOA99995.1"/>
    <property type="molecule type" value="Genomic_DNA"/>
</dbReference>